<dbReference type="AlphaFoldDB" id="A0A0H5NR60"/>
<evidence type="ECO:0000313" key="2">
    <source>
        <dbReference type="Proteomes" id="UP000057820"/>
    </source>
</evidence>
<accession>A0A0H5NR60</accession>
<reference evidence="2" key="1">
    <citation type="submission" date="2015-03" db="EMBL/GenBank/DDBJ databases">
        <authorList>
            <consortium name="Pathogen Informatics"/>
        </authorList>
    </citation>
    <scope>NUCLEOTIDE SEQUENCE [LARGE SCALE GENOMIC DNA]</scope>
    <source>
        <strain evidence="2">NCTC11134</strain>
    </source>
</reference>
<protein>
    <submittedName>
        <fullName evidence="1">Uncharacterized protein</fullName>
    </submittedName>
</protein>
<dbReference type="RefSeq" id="WP_060592629.1">
    <property type="nucleotide sequence ID" value="NZ_CP031418.1"/>
</dbReference>
<name>A0A0H5NR60_NOCFR</name>
<organism evidence="1 2">
    <name type="scientific">Nocardia farcinica</name>
    <dbReference type="NCBI Taxonomy" id="37329"/>
    <lineage>
        <taxon>Bacteria</taxon>
        <taxon>Bacillati</taxon>
        <taxon>Actinomycetota</taxon>
        <taxon>Actinomycetes</taxon>
        <taxon>Mycobacteriales</taxon>
        <taxon>Nocardiaceae</taxon>
        <taxon>Nocardia</taxon>
    </lineage>
</organism>
<proteinExistence type="predicted"/>
<evidence type="ECO:0000313" key="1">
    <source>
        <dbReference type="EMBL" id="CRY77534.1"/>
    </source>
</evidence>
<gene>
    <name evidence="1" type="ORF">ERS450000_02450</name>
</gene>
<dbReference type="Proteomes" id="UP000057820">
    <property type="component" value="Chromosome 1"/>
</dbReference>
<dbReference type="EMBL" id="LN868938">
    <property type="protein sequence ID" value="CRY77534.1"/>
    <property type="molecule type" value="Genomic_DNA"/>
</dbReference>
<dbReference type="KEGG" id="nfr:ERS450000_02450"/>
<sequence length="134" mass="14577">MSDDAAAQLETWRALKEQGINGQFTMDTEIGNALSGRCEQLRLALEDIRSDIVQLEFLSGYGGLPSANDLRVKFQQKAVGGAPHHPDDNALARIDQHIEIVTTMRDAYLAAIGKLEVVDQETGQSLAGQGEQLN</sequence>